<keyword evidence="3" id="KW-0238">DNA-binding</keyword>
<evidence type="ECO:0000256" key="1">
    <source>
        <dbReference type="ARBA" id="ARBA00004123"/>
    </source>
</evidence>
<accession>A0A5J4ZY38</accession>
<feature type="coiled-coil region" evidence="6">
    <location>
        <begin position="210"/>
        <end position="237"/>
    </location>
</feature>
<dbReference type="SMART" id="SM00432">
    <property type="entry name" value="MADS"/>
    <property type="match status" value="1"/>
</dbReference>
<dbReference type="GO" id="GO:0009908">
    <property type="term" value="P:flower development"/>
    <property type="evidence" value="ECO:0007669"/>
    <property type="project" value="UniProtKB-ARBA"/>
</dbReference>
<dbReference type="SUPFAM" id="SSF55455">
    <property type="entry name" value="SRF-like"/>
    <property type="match status" value="1"/>
</dbReference>
<reference evidence="9 10" key="1">
    <citation type="submission" date="2019-09" db="EMBL/GenBank/DDBJ databases">
        <title>A chromosome-level genome assembly of the Chinese tupelo Nyssa sinensis.</title>
        <authorList>
            <person name="Yang X."/>
            <person name="Kang M."/>
            <person name="Yang Y."/>
            <person name="Xiong H."/>
            <person name="Wang M."/>
            <person name="Zhang Z."/>
            <person name="Wang Z."/>
            <person name="Wu H."/>
            <person name="Ma T."/>
            <person name="Liu J."/>
            <person name="Xi Z."/>
        </authorList>
    </citation>
    <scope>NUCLEOTIDE SEQUENCE [LARGE SCALE GENOMIC DNA]</scope>
    <source>
        <strain evidence="9">J267</strain>
        <tissue evidence="9">Leaf</tissue>
    </source>
</reference>
<keyword evidence="2" id="KW-0805">Transcription regulation</keyword>
<proteinExistence type="predicted"/>
<dbReference type="FunFam" id="3.40.1810.10:FF:000030">
    <property type="entry name" value="Agamous-like MADS-box protein AGL13"/>
    <property type="match status" value="1"/>
</dbReference>
<evidence type="ECO:0000256" key="3">
    <source>
        <dbReference type="ARBA" id="ARBA00023125"/>
    </source>
</evidence>
<evidence type="ECO:0000256" key="6">
    <source>
        <dbReference type="SAM" id="Coils"/>
    </source>
</evidence>
<comment type="subcellular location">
    <subcellularLocation>
        <location evidence="1">Nucleus</location>
    </subcellularLocation>
</comment>
<dbReference type="CDD" id="cd00265">
    <property type="entry name" value="MADS_MEF2_like"/>
    <property type="match status" value="1"/>
</dbReference>
<dbReference type="InterPro" id="IPR002100">
    <property type="entry name" value="TF_MADSbox"/>
</dbReference>
<dbReference type="Proteomes" id="UP000325577">
    <property type="component" value="Linkage Group LG5"/>
</dbReference>
<dbReference type="GO" id="GO:0003700">
    <property type="term" value="F:DNA-binding transcription factor activity"/>
    <property type="evidence" value="ECO:0007669"/>
    <property type="project" value="InterPro"/>
</dbReference>
<organism evidence="9 10">
    <name type="scientific">Nyssa sinensis</name>
    <dbReference type="NCBI Taxonomy" id="561372"/>
    <lineage>
        <taxon>Eukaryota</taxon>
        <taxon>Viridiplantae</taxon>
        <taxon>Streptophyta</taxon>
        <taxon>Embryophyta</taxon>
        <taxon>Tracheophyta</taxon>
        <taxon>Spermatophyta</taxon>
        <taxon>Magnoliopsida</taxon>
        <taxon>eudicotyledons</taxon>
        <taxon>Gunneridae</taxon>
        <taxon>Pentapetalae</taxon>
        <taxon>asterids</taxon>
        <taxon>Cornales</taxon>
        <taxon>Nyssaceae</taxon>
        <taxon>Nyssa</taxon>
    </lineage>
</organism>
<gene>
    <name evidence="9" type="ORF">F0562_012725</name>
</gene>
<name>A0A5J4ZY38_9ASTE</name>
<keyword evidence="10" id="KW-1185">Reference proteome</keyword>
<feature type="domain" description="K-box" evidence="8">
    <location>
        <begin position="154"/>
        <end position="244"/>
    </location>
</feature>
<evidence type="ECO:0000313" key="10">
    <source>
        <dbReference type="Proteomes" id="UP000325577"/>
    </source>
</evidence>
<dbReference type="Pfam" id="PF00319">
    <property type="entry name" value="SRF-TF"/>
    <property type="match status" value="1"/>
</dbReference>
<evidence type="ECO:0000313" key="9">
    <source>
        <dbReference type="EMBL" id="KAA8521961.1"/>
    </source>
</evidence>
<sequence>MCNYQLATDRNVCYPASSQLYLFPMMHRTQRLSVNFPTCRYPNSIASILRASGVFIVSLLKEERGGEMVRGKTQMKRIENATSRQVTFSKRRSGLLKKAFELSVLCDAEVALIIFSTKGKLYEFSSSSINETVERYHRNAKELGIGKPTVHEDMQHLKKEAVTMEKKIELLDETKRKLLGDGLESCSIDELQEIEDQLNRGLSSIRAKKSQLYKEKIEQLKEEVRVLYEENAKLRKKCELQSGHLLQQEVSQRQILDVETELFIGPPERRISR</sequence>
<dbReference type="Pfam" id="PF01486">
    <property type="entry name" value="K-box"/>
    <property type="match status" value="1"/>
</dbReference>
<dbReference type="PROSITE" id="PS50066">
    <property type="entry name" value="MADS_BOX_2"/>
    <property type="match status" value="1"/>
</dbReference>
<dbReference type="InterPro" id="IPR036879">
    <property type="entry name" value="TF_MADSbox_sf"/>
</dbReference>
<evidence type="ECO:0000259" key="8">
    <source>
        <dbReference type="PROSITE" id="PS51297"/>
    </source>
</evidence>
<dbReference type="PANTHER" id="PTHR48019">
    <property type="entry name" value="SERUM RESPONSE FACTOR HOMOLOG"/>
    <property type="match status" value="1"/>
</dbReference>
<dbReference type="PROSITE" id="PS00350">
    <property type="entry name" value="MADS_BOX_1"/>
    <property type="match status" value="1"/>
</dbReference>
<dbReference type="GO" id="GO:0045944">
    <property type="term" value="P:positive regulation of transcription by RNA polymerase II"/>
    <property type="evidence" value="ECO:0007669"/>
    <property type="project" value="InterPro"/>
</dbReference>
<dbReference type="PRINTS" id="PR00404">
    <property type="entry name" value="MADSDOMAIN"/>
</dbReference>
<dbReference type="GO" id="GO:0005634">
    <property type="term" value="C:nucleus"/>
    <property type="evidence" value="ECO:0007669"/>
    <property type="project" value="UniProtKB-SubCell"/>
</dbReference>
<dbReference type="InterPro" id="IPR050142">
    <property type="entry name" value="MADS-box/MEF2_TF"/>
</dbReference>
<keyword evidence="4" id="KW-0804">Transcription</keyword>
<protein>
    <submittedName>
        <fullName evidence="9">Uncharacterized protein</fullName>
    </submittedName>
</protein>
<dbReference type="InterPro" id="IPR033896">
    <property type="entry name" value="MEF2-like_N"/>
</dbReference>
<dbReference type="GO" id="GO:0099402">
    <property type="term" value="P:plant organ development"/>
    <property type="evidence" value="ECO:0007669"/>
    <property type="project" value="UniProtKB-ARBA"/>
</dbReference>
<evidence type="ECO:0000256" key="5">
    <source>
        <dbReference type="ARBA" id="ARBA00023242"/>
    </source>
</evidence>
<evidence type="ECO:0000259" key="7">
    <source>
        <dbReference type="PROSITE" id="PS50066"/>
    </source>
</evidence>
<keyword evidence="5" id="KW-0539">Nucleus</keyword>
<dbReference type="AlphaFoldDB" id="A0A5J4ZY38"/>
<dbReference type="InterPro" id="IPR002487">
    <property type="entry name" value="TF_Kbox"/>
</dbReference>
<keyword evidence="6" id="KW-0175">Coiled coil</keyword>
<evidence type="ECO:0000256" key="4">
    <source>
        <dbReference type="ARBA" id="ARBA00023163"/>
    </source>
</evidence>
<dbReference type="GO" id="GO:0000977">
    <property type="term" value="F:RNA polymerase II transcription regulatory region sequence-specific DNA binding"/>
    <property type="evidence" value="ECO:0007669"/>
    <property type="project" value="InterPro"/>
</dbReference>
<dbReference type="GO" id="GO:0046983">
    <property type="term" value="F:protein dimerization activity"/>
    <property type="evidence" value="ECO:0007669"/>
    <property type="project" value="InterPro"/>
</dbReference>
<evidence type="ECO:0000256" key="2">
    <source>
        <dbReference type="ARBA" id="ARBA00023015"/>
    </source>
</evidence>
<dbReference type="EMBL" id="CM018048">
    <property type="protein sequence ID" value="KAA8521961.1"/>
    <property type="molecule type" value="Genomic_DNA"/>
</dbReference>
<feature type="domain" description="MADS-box" evidence="7">
    <location>
        <begin position="68"/>
        <end position="128"/>
    </location>
</feature>
<dbReference type="PROSITE" id="PS51297">
    <property type="entry name" value="K_BOX"/>
    <property type="match status" value="1"/>
</dbReference>
<dbReference type="Gene3D" id="3.40.1810.10">
    <property type="entry name" value="Transcription factor, MADS-box"/>
    <property type="match status" value="1"/>
</dbReference>
<dbReference type="OrthoDB" id="1898716at2759"/>